<protein>
    <recommendedName>
        <fullName evidence="8">Glycogen synthase</fullName>
        <ecNumber evidence="8">2.4.1.21</ecNumber>
    </recommendedName>
    <alternativeName>
        <fullName evidence="8">Starch [bacterial glycogen] synthase</fullName>
    </alternativeName>
</protein>
<dbReference type="EMBL" id="ABOX02000012">
    <property type="protein sequence ID" value="EEF61012.1"/>
    <property type="molecule type" value="Genomic_DNA"/>
</dbReference>
<gene>
    <name evidence="8" type="primary">glgA</name>
    <name evidence="11" type="ORF">Cflav_PD3729</name>
</gene>
<dbReference type="HAMAP" id="MF_00484">
    <property type="entry name" value="Glycogen_synth"/>
    <property type="match status" value="1"/>
</dbReference>
<reference evidence="11 12" key="1">
    <citation type="journal article" date="2011" name="J. Bacteriol.">
        <title>Genome sequence of 'Pedosphaera parvula' Ellin514, an aerobic Verrucomicrobial isolate from pasture soil.</title>
        <authorList>
            <person name="Kant R."/>
            <person name="van Passel M.W."/>
            <person name="Sangwan P."/>
            <person name="Palva A."/>
            <person name="Lucas S."/>
            <person name="Copeland A."/>
            <person name="Lapidus A."/>
            <person name="Glavina Del Rio T."/>
            <person name="Dalin E."/>
            <person name="Tice H."/>
            <person name="Bruce D."/>
            <person name="Goodwin L."/>
            <person name="Pitluck S."/>
            <person name="Chertkov O."/>
            <person name="Larimer F.W."/>
            <person name="Land M.L."/>
            <person name="Hauser L."/>
            <person name="Brettin T.S."/>
            <person name="Detter J.C."/>
            <person name="Han S."/>
            <person name="de Vos W.M."/>
            <person name="Janssen P.H."/>
            <person name="Smidt H."/>
        </authorList>
    </citation>
    <scope>NUCLEOTIDE SEQUENCE [LARGE SCALE GENOMIC DNA]</scope>
    <source>
        <strain evidence="11 12">Ellin514</strain>
    </source>
</reference>
<evidence type="ECO:0000256" key="3">
    <source>
        <dbReference type="ARBA" id="ARBA00004964"/>
    </source>
</evidence>
<dbReference type="Pfam" id="PF08323">
    <property type="entry name" value="Glyco_transf_5"/>
    <property type="match status" value="1"/>
</dbReference>
<dbReference type="PANTHER" id="PTHR45825">
    <property type="entry name" value="GRANULE-BOUND STARCH SYNTHASE 1, CHLOROPLASTIC/AMYLOPLASTIC"/>
    <property type="match status" value="1"/>
</dbReference>
<dbReference type="EC" id="2.4.1.21" evidence="8"/>
<dbReference type="Proteomes" id="UP000003688">
    <property type="component" value="Unassembled WGS sequence"/>
</dbReference>
<evidence type="ECO:0000256" key="2">
    <source>
        <dbReference type="ARBA" id="ARBA00002764"/>
    </source>
</evidence>
<proteinExistence type="inferred from homology"/>
<keyword evidence="7 8" id="KW-0320">Glycogen biosynthesis</keyword>
<evidence type="ECO:0000256" key="8">
    <source>
        <dbReference type="HAMAP-Rule" id="MF_00484"/>
    </source>
</evidence>
<dbReference type="UniPathway" id="UPA00164"/>
<comment type="function">
    <text evidence="2 8">Synthesizes alpha-1,4-glucan chains using ADP-glucose.</text>
</comment>
<dbReference type="CDD" id="cd03791">
    <property type="entry name" value="GT5_Glycogen_synthase_DULL1-like"/>
    <property type="match status" value="1"/>
</dbReference>
<dbReference type="InterPro" id="IPR013534">
    <property type="entry name" value="Starch_synth_cat_dom"/>
</dbReference>
<feature type="domain" description="Starch synthase catalytic" evidence="10">
    <location>
        <begin position="2"/>
        <end position="242"/>
    </location>
</feature>
<evidence type="ECO:0000256" key="4">
    <source>
        <dbReference type="ARBA" id="ARBA00010281"/>
    </source>
</evidence>
<comment type="caution">
    <text evidence="11">The sequence shown here is derived from an EMBL/GenBank/DDBJ whole genome shotgun (WGS) entry which is preliminary data.</text>
</comment>
<evidence type="ECO:0000256" key="1">
    <source>
        <dbReference type="ARBA" id="ARBA00001478"/>
    </source>
</evidence>
<evidence type="ECO:0000259" key="10">
    <source>
        <dbReference type="Pfam" id="PF08323"/>
    </source>
</evidence>
<keyword evidence="5 8" id="KW-0328">Glycosyltransferase</keyword>
<evidence type="ECO:0000259" key="9">
    <source>
        <dbReference type="Pfam" id="PF00534"/>
    </source>
</evidence>
<dbReference type="AlphaFoldDB" id="B9XGG1"/>
<feature type="binding site" evidence="8">
    <location>
        <position position="15"/>
    </location>
    <ligand>
        <name>ADP-alpha-D-glucose</name>
        <dbReference type="ChEBI" id="CHEBI:57498"/>
    </ligand>
</feature>
<comment type="catalytic activity">
    <reaction evidence="1 8">
        <text>[(1-&gt;4)-alpha-D-glucosyl](n) + ADP-alpha-D-glucose = [(1-&gt;4)-alpha-D-glucosyl](n+1) + ADP + H(+)</text>
        <dbReference type="Rhea" id="RHEA:18189"/>
        <dbReference type="Rhea" id="RHEA-COMP:9584"/>
        <dbReference type="Rhea" id="RHEA-COMP:9587"/>
        <dbReference type="ChEBI" id="CHEBI:15378"/>
        <dbReference type="ChEBI" id="CHEBI:15444"/>
        <dbReference type="ChEBI" id="CHEBI:57498"/>
        <dbReference type="ChEBI" id="CHEBI:456216"/>
        <dbReference type="EC" id="2.4.1.21"/>
    </reaction>
</comment>
<dbReference type="Pfam" id="PF00534">
    <property type="entry name" value="Glycos_transf_1"/>
    <property type="match status" value="1"/>
</dbReference>
<dbReference type="PANTHER" id="PTHR45825:SF11">
    <property type="entry name" value="ALPHA AMYLASE DOMAIN-CONTAINING PROTEIN"/>
    <property type="match status" value="1"/>
</dbReference>
<accession>B9XGG1</accession>
<keyword evidence="12" id="KW-1185">Reference proteome</keyword>
<dbReference type="InterPro" id="IPR011835">
    <property type="entry name" value="GS/SS"/>
</dbReference>
<dbReference type="RefSeq" id="WP_007414907.1">
    <property type="nucleotide sequence ID" value="NZ_ABOX02000012.1"/>
</dbReference>
<evidence type="ECO:0000256" key="7">
    <source>
        <dbReference type="ARBA" id="ARBA00023056"/>
    </source>
</evidence>
<dbReference type="NCBIfam" id="NF001899">
    <property type="entry name" value="PRK00654.1-2"/>
    <property type="match status" value="1"/>
</dbReference>
<dbReference type="GO" id="GO:0009011">
    <property type="term" value="F:alpha-1,4-glucan glucosyltransferase (ADP-glucose donor) activity"/>
    <property type="evidence" value="ECO:0007669"/>
    <property type="project" value="UniProtKB-UniRule"/>
</dbReference>
<dbReference type="STRING" id="320771.Cflav_PD3729"/>
<dbReference type="OrthoDB" id="9808590at2"/>
<evidence type="ECO:0000313" key="12">
    <source>
        <dbReference type="Proteomes" id="UP000003688"/>
    </source>
</evidence>
<dbReference type="GO" id="GO:0005978">
    <property type="term" value="P:glycogen biosynthetic process"/>
    <property type="evidence" value="ECO:0007669"/>
    <property type="project" value="UniProtKB-UniRule"/>
</dbReference>
<name>B9XGG1_PEDPL</name>
<comment type="pathway">
    <text evidence="3 8">Glycan biosynthesis; glycogen biosynthesis.</text>
</comment>
<organism evidence="11 12">
    <name type="scientific">Pedosphaera parvula (strain Ellin514)</name>
    <dbReference type="NCBI Taxonomy" id="320771"/>
    <lineage>
        <taxon>Bacteria</taxon>
        <taxon>Pseudomonadati</taxon>
        <taxon>Verrucomicrobiota</taxon>
        <taxon>Pedosphaerae</taxon>
        <taxon>Pedosphaerales</taxon>
        <taxon>Pedosphaeraceae</taxon>
        <taxon>Pedosphaera</taxon>
    </lineage>
</organism>
<evidence type="ECO:0000256" key="5">
    <source>
        <dbReference type="ARBA" id="ARBA00022676"/>
    </source>
</evidence>
<keyword evidence="6 8" id="KW-0808">Transferase</keyword>
<evidence type="ECO:0000256" key="6">
    <source>
        <dbReference type="ARBA" id="ARBA00022679"/>
    </source>
</evidence>
<feature type="domain" description="Glycosyl transferase family 1" evidence="9">
    <location>
        <begin position="299"/>
        <end position="460"/>
    </location>
</feature>
<dbReference type="InterPro" id="IPR001296">
    <property type="entry name" value="Glyco_trans_1"/>
</dbReference>
<sequence length="482" mass="54580">MKILLASSEIHPYSKTGGLADMVGALAKTLAHSGNRVGVVTPLYRGILEKYPDVKKADWYMDLLVGSRRIQGELWIAEPAPNLTIYFVHQPEFFQRAGLYQEHGIDYPDNAERFIFFAKAVTHMARYLPWQPEIVHANDWQTGLVPLLIQHLKLSEGWGNVPRTCFTIHNLAYQGIFPAADYSLTNLPYDFFNPNGVEFYNSMNCLKAGIAYTDVITTVSPRYAREITTPEFGCGLDGLLRKRQNSLFGVLNGVDYEEWKTVGNSYLRHAYSIQQLGGKLQNKLELQREVGLPVEPSIPLFGSITRLADQKGLDIQLGALEEMLSTRMQFVLLGSGAPRYEKAYLDLARRYPTKVAAKIGFDQGLSHRIEAGSDFYLMPSRFEPCGLNQMYSLRYGTPPIVRVTGGLDDSVIDVSEDSENADGIKFMEYSARVLAKAMRKALVLYLEPELLEHYRENAMKADFSWQRAVQQYQRIYKVSQNQ</sequence>
<dbReference type="Gene3D" id="3.40.50.2000">
    <property type="entry name" value="Glycogen Phosphorylase B"/>
    <property type="match status" value="2"/>
</dbReference>
<dbReference type="NCBIfam" id="TIGR02095">
    <property type="entry name" value="glgA"/>
    <property type="match status" value="1"/>
</dbReference>
<dbReference type="GO" id="GO:0004373">
    <property type="term" value="F:alpha-1,4-glucan glucosyltransferase (UDP-glucose donor) activity"/>
    <property type="evidence" value="ECO:0007669"/>
    <property type="project" value="InterPro"/>
</dbReference>
<comment type="similarity">
    <text evidence="4 8">Belongs to the glycosyltransferase 1 family. Bacterial/plant glycogen synthase subfamily.</text>
</comment>
<evidence type="ECO:0000313" key="11">
    <source>
        <dbReference type="EMBL" id="EEF61012.1"/>
    </source>
</evidence>
<dbReference type="SUPFAM" id="SSF53756">
    <property type="entry name" value="UDP-Glycosyltransferase/glycogen phosphorylase"/>
    <property type="match status" value="1"/>
</dbReference>